<proteinExistence type="predicted"/>
<protein>
    <submittedName>
        <fullName evidence="2">Uncharacterized protein</fullName>
    </submittedName>
</protein>
<dbReference type="SUPFAM" id="SSF53822">
    <property type="entry name" value="Periplasmic binding protein-like I"/>
    <property type="match status" value="1"/>
</dbReference>
<sequence length="455" mass="48307">MPSYRTVFRSALVLSLILSLALLAGCAMPGFLKPQKPEKPAQPRGTTVALVVPSGKVASIVTALTSGARLAAQQQAGTGPVTVRVIATQGNWLQELAALPENTVIGGPLSEASYKKMKAAGIMDKKVVFAFLGKLDAGDEGTVAWRFYPSLEDQIDAVVKLSVDRLDIRTMASFGPADNFSVAATNLLEQKLAAQNIILQRISAGSNPATWGEQLKPYINTQTDEATGALIPQTPFEAVFLPDSWRRLGSVHTAFASNGEDRLVMLGTMLWDGFNTRGTQNASQYTLVAYPSAFVRSTAPASLAKTNFATFWGALGYDFVRFASRLNVQGRPASPRVSAAARQAALMDFAMAPISYDAGGKASQKLVMVQPGLAGPVPVDLNTMRAARAAAQQRVEDRRLQATEAEAAQAAQPVQPVQGTMAPVQAPGLPGPDTGKPIMRTTPHSSYKLSLPGTR</sequence>
<dbReference type="Proteomes" id="UP000886752">
    <property type="component" value="Unassembled WGS sequence"/>
</dbReference>
<evidence type="ECO:0000313" key="2">
    <source>
        <dbReference type="EMBL" id="HIW00717.1"/>
    </source>
</evidence>
<reference evidence="2" key="1">
    <citation type="journal article" date="2021" name="PeerJ">
        <title>Extensive microbial diversity within the chicken gut microbiome revealed by metagenomics and culture.</title>
        <authorList>
            <person name="Gilroy R."/>
            <person name="Ravi A."/>
            <person name="Getino M."/>
            <person name="Pursley I."/>
            <person name="Horton D.L."/>
            <person name="Alikhan N.F."/>
            <person name="Baker D."/>
            <person name="Gharbi K."/>
            <person name="Hall N."/>
            <person name="Watson M."/>
            <person name="Adriaenssens E.M."/>
            <person name="Foster-Nyarko E."/>
            <person name="Jarju S."/>
            <person name="Secka A."/>
            <person name="Antonio M."/>
            <person name="Oren A."/>
            <person name="Chaudhuri R.R."/>
            <person name="La Ragione R."/>
            <person name="Hildebrand F."/>
            <person name="Pallen M.J."/>
        </authorList>
    </citation>
    <scope>NUCLEOTIDE SEQUENCE</scope>
    <source>
        <strain evidence="2">ChiHecec2B26-446</strain>
    </source>
</reference>
<accession>A0A9D1PVX1</accession>
<organism evidence="2 3">
    <name type="scientific">Candidatus Desulfovibrio intestinipullorum</name>
    <dbReference type="NCBI Taxonomy" id="2838536"/>
    <lineage>
        <taxon>Bacteria</taxon>
        <taxon>Pseudomonadati</taxon>
        <taxon>Thermodesulfobacteriota</taxon>
        <taxon>Desulfovibrionia</taxon>
        <taxon>Desulfovibrionales</taxon>
        <taxon>Desulfovibrionaceae</taxon>
        <taxon>Desulfovibrio</taxon>
    </lineage>
</organism>
<reference evidence="2" key="2">
    <citation type="submission" date="2021-04" db="EMBL/GenBank/DDBJ databases">
        <authorList>
            <person name="Gilroy R."/>
        </authorList>
    </citation>
    <scope>NUCLEOTIDE SEQUENCE</scope>
    <source>
        <strain evidence="2">ChiHecec2B26-446</strain>
    </source>
</reference>
<evidence type="ECO:0000313" key="3">
    <source>
        <dbReference type="Proteomes" id="UP000886752"/>
    </source>
</evidence>
<dbReference type="PROSITE" id="PS51257">
    <property type="entry name" value="PROKAR_LIPOPROTEIN"/>
    <property type="match status" value="1"/>
</dbReference>
<name>A0A9D1PVX1_9BACT</name>
<feature type="compositionally biased region" description="Low complexity" evidence="1">
    <location>
        <begin position="402"/>
        <end position="418"/>
    </location>
</feature>
<evidence type="ECO:0000256" key="1">
    <source>
        <dbReference type="SAM" id="MobiDB-lite"/>
    </source>
</evidence>
<dbReference type="InterPro" id="IPR028082">
    <property type="entry name" value="Peripla_BP_I"/>
</dbReference>
<dbReference type="AlphaFoldDB" id="A0A9D1PVX1"/>
<gene>
    <name evidence="2" type="ORF">H9894_05950</name>
</gene>
<feature type="region of interest" description="Disordered" evidence="1">
    <location>
        <begin position="397"/>
        <end position="455"/>
    </location>
</feature>
<dbReference type="EMBL" id="DXHV01000060">
    <property type="protein sequence ID" value="HIW00717.1"/>
    <property type="molecule type" value="Genomic_DNA"/>
</dbReference>
<comment type="caution">
    <text evidence="2">The sequence shown here is derived from an EMBL/GenBank/DDBJ whole genome shotgun (WGS) entry which is preliminary data.</text>
</comment>